<dbReference type="GO" id="GO:0005743">
    <property type="term" value="C:mitochondrial inner membrane"/>
    <property type="evidence" value="ECO:0007669"/>
    <property type="project" value="TreeGrafter"/>
</dbReference>
<accession>A0A165URG9</accession>
<evidence type="ECO:0000256" key="4">
    <source>
        <dbReference type="ARBA" id="ARBA00022946"/>
    </source>
</evidence>
<evidence type="ECO:0000256" key="7">
    <source>
        <dbReference type="ARBA" id="ARBA00023136"/>
    </source>
</evidence>
<dbReference type="Pfam" id="PF09803">
    <property type="entry name" value="Pet100"/>
    <property type="match status" value="1"/>
</dbReference>
<protein>
    <submittedName>
        <fullName evidence="11">Uncharacterized protein</fullName>
    </submittedName>
</protein>
<dbReference type="Proteomes" id="UP000076761">
    <property type="component" value="Unassembled WGS sequence"/>
</dbReference>
<reference evidence="11 12" key="1">
    <citation type="journal article" date="2016" name="Mol. Biol. Evol.">
        <title>Comparative Genomics of Early-Diverging Mushroom-Forming Fungi Provides Insights into the Origins of Lignocellulose Decay Capabilities.</title>
        <authorList>
            <person name="Nagy L.G."/>
            <person name="Riley R."/>
            <person name="Tritt A."/>
            <person name="Adam C."/>
            <person name="Daum C."/>
            <person name="Floudas D."/>
            <person name="Sun H."/>
            <person name="Yadav J.S."/>
            <person name="Pangilinan J."/>
            <person name="Larsson K.H."/>
            <person name="Matsuura K."/>
            <person name="Barry K."/>
            <person name="Labutti K."/>
            <person name="Kuo R."/>
            <person name="Ohm R.A."/>
            <person name="Bhattacharya S.S."/>
            <person name="Shirouzu T."/>
            <person name="Yoshinaga Y."/>
            <person name="Martin F.M."/>
            <person name="Grigoriev I.V."/>
            <person name="Hibbett D.S."/>
        </authorList>
    </citation>
    <scope>NUCLEOTIDE SEQUENCE [LARGE SCALE GENOMIC DNA]</scope>
    <source>
        <strain evidence="11 12">HHB14362 ss-1</strain>
    </source>
</reference>
<keyword evidence="7" id="KW-0472">Membrane</keyword>
<keyword evidence="5" id="KW-1133">Transmembrane helix</keyword>
<evidence type="ECO:0000256" key="10">
    <source>
        <dbReference type="SAM" id="SignalP"/>
    </source>
</evidence>
<keyword evidence="3" id="KW-0812">Transmembrane</keyword>
<organism evidence="11 12">
    <name type="scientific">Neolentinus lepideus HHB14362 ss-1</name>
    <dbReference type="NCBI Taxonomy" id="1314782"/>
    <lineage>
        <taxon>Eukaryota</taxon>
        <taxon>Fungi</taxon>
        <taxon>Dikarya</taxon>
        <taxon>Basidiomycota</taxon>
        <taxon>Agaricomycotina</taxon>
        <taxon>Agaricomycetes</taxon>
        <taxon>Gloeophyllales</taxon>
        <taxon>Gloeophyllaceae</taxon>
        <taxon>Neolentinus</taxon>
    </lineage>
</organism>
<feature type="coiled-coil region" evidence="9">
    <location>
        <begin position="58"/>
        <end position="92"/>
    </location>
</feature>
<keyword evidence="12" id="KW-1185">Reference proteome</keyword>
<evidence type="ECO:0000313" key="12">
    <source>
        <dbReference type="Proteomes" id="UP000076761"/>
    </source>
</evidence>
<keyword evidence="4" id="KW-0809">Transit peptide</keyword>
<evidence type="ECO:0000256" key="3">
    <source>
        <dbReference type="ARBA" id="ARBA00022692"/>
    </source>
</evidence>
<evidence type="ECO:0000256" key="8">
    <source>
        <dbReference type="ARBA" id="ARBA00038077"/>
    </source>
</evidence>
<dbReference type="AlphaFoldDB" id="A0A165URG9"/>
<sequence length="93" mass="10819">MGGPNLEVFKFAVYMFLPVVALLHYGDPEWYKRNVLPYKDRMFPEDKGNVKVPTDQTAVREELARIRAEKLARRLEREKAEAVNQRNSLGKLV</sequence>
<keyword evidence="6" id="KW-0496">Mitochondrion</keyword>
<dbReference type="GO" id="GO:0051082">
    <property type="term" value="F:unfolded protein binding"/>
    <property type="evidence" value="ECO:0007669"/>
    <property type="project" value="TreeGrafter"/>
</dbReference>
<comment type="subcellular location">
    <subcellularLocation>
        <location evidence="1">Membrane</location>
        <topology evidence="1">Single-pass membrane protein</topology>
    </subcellularLocation>
    <subcellularLocation>
        <location evidence="2">Mitochondrion membrane</location>
    </subcellularLocation>
</comment>
<keyword evidence="10" id="KW-0732">Signal</keyword>
<keyword evidence="9" id="KW-0175">Coiled coil</keyword>
<dbReference type="InParanoid" id="A0A165URG9"/>
<dbReference type="EMBL" id="KV425557">
    <property type="protein sequence ID" value="KZT28586.1"/>
    <property type="molecule type" value="Genomic_DNA"/>
</dbReference>
<feature type="chain" id="PRO_5007867877" evidence="10">
    <location>
        <begin position="22"/>
        <end position="93"/>
    </location>
</feature>
<name>A0A165URG9_9AGAM</name>
<evidence type="ECO:0000256" key="1">
    <source>
        <dbReference type="ARBA" id="ARBA00004167"/>
    </source>
</evidence>
<feature type="signal peptide" evidence="10">
    <location>
        <begin position="1"/>
        <end position="21"/>
    </location>
</feature>
<gene>
    <name evidence="11" type="ORF">NEOLEDRAFT_1058493</name>
</gene>
<evidence type="ECO:0000256" key="9">
    <source>
        <dbReference type="SAM" id="Coils"/>
    </source>
</evidence>
<dbReference type="GO" id="GO:0033617">
    <property type="term" value="P:mitochondrial respiratory chain complex IV assembly"/>
    <property type="evidence" value="ECO:0007669"/>
    <property type="project" value="InterPro"/>
</dbReference>
<evidence type="ECO:0000256" key="5">
    <source>
        <dbReference type="ARBA" id="ARBA00022989"/>
    </source>
</evidence>
<dbReference type="PANTHER" id="PTHR33968:SF1">
    <property type="entry name" value="PROTEIN PET100 HOMOLOG, MITOCHONDRIAL"/>
    <property type="match status" value="1"/>
</dbReference>
<evidence type="ECO:0000313" key="11">
    <source>
        <dbReference type="EMBL" id="KZT28586.1"/>
    </source>
</evidence>
<evidence type="ECO:0000256" key="2">
    <source>
        <dbReference type="ARBA" id="ARBA00004325"/>
    </source>
</evidence>
<dbReference type="OrthoDB" id="18175at2759"/>
<comment type="similarity">
    <text evidence="8">Belongs to the PET100 family.</text>
</comment>
<proteinExistence type="inferred from homology"/>
<evidence type="ECO:0000256" key="6">
    <source>
        <dbReference type="ARBA" id="ARBA00023128"/>
    </source>
</evidence>
<dbReference type="PANTHER" id="PTHR33968">
    <property type="entry name" value="PROTEIN PET100 HOMOLOG, MITOCHONDRIAL"/>
    <property type="match status" value="1"/>
</dbReference>
<dbReference type="InterPro" id="IPR018625">
    <property type="entry name" value="Pet100"/>
</dbReference>